<protein>
    <submittedName>
        <fullName evidence="2">Uncharacterized protein</fullName>
    </submittedName>
</protein>
<evidence type="ECO:0000256" key="1">
    <source>
        <dbReference type="SAM" id="MobiDB-lite"/>
    </source>
</evidence>
<evidence type="ECO:0000313" key="2">
    <source>
        <dbReference type="EMBL" id="MCD7450822.1"/>
    </source>
</evidence>
<dbReference type="Proteomes" id="UP000823775">
    <property type="component" value="Unassembled WGS sequence"/>
</dbReference>
<gene>
    <name evidence="2" type="ORF">HAX54_008565</name>
</gene>
<name>A0ABS8RVI1_DATST</name>
<keyword evidence="3" id="KW-1185">Reference proteome</keyword>
<comment type="caution">
    <text evidence="2">The sequence shown here is derived from an EMBL/GenBank/DDBJ whole genome shotgun (WGS) entry which is preliminary data.</text>
</comment>
<feature type="region of interest" description="Disordered" evidence="1">
    <location>
        <begin position="62"/>
        <end position="88"/>
    </location>
</feature>
<sequence length="88" mass="9946">MQPLLLVSEESQFLLRILNGSFQTLDIIKDRIFHDFSDLFCSKSNLDVIDVRQDNGVHVNWDEQGSKDWSSKGNDSNQEGDSAVVSIC</sequence>
<dbReference type="EMBL" id="JACEIK010000145">
    <property type="protein sequence ID" value="MCD7450822.1"/>
    <property type="molecule type" value="Genomic_DNA"/>
</dbReference>
<reference evidence="2 3" key="1">
    <citation type="journal article" date="2021" name="BMC Genomics">
        <title>Datura genome reveals duplications of psychoactive alkaloid biosynthetic genes and high mutation rate following tissue culture.</title>
        <authorList>
            <person name="Rajewski A."/>
            <person name="Carter-House D."/>
            <person name="Stajich J."/>
            <person name="Litt A."/>
        </authorList>
    </citation>
    <scope>NUCLEOTIDE SEQUENCE [LARGE SCALE GENOMIC DNA]</scope>
    <source>
        <strain evidence="2">AR-01</strain>
    </source>
</reference>
<accession>A0ABS8RVI1</accession>
<feature type="compositionally biased region" description="Polar residues" evidence="1">
    <location>
        <begin position="71"/>
        <end position="80"/>
    </location>
</feature>
<proteinExistence type="predicted"/>
<evidence type="ECO:0000313" key="3">
    <source>
        <dbReference type="Proteomes" id="UP000823775"/>
    </source>
</evidence>
<organism evidence="2 3">
    <name type="scientific">Datura stramonium</name>
    <name type="common">Jimsonweed</name>
    <name type="synonym">Common thornapple</name>
    <dbReference type="NCBI Taxonomy" id="4076"/>
    <lineage>
        <taxon>Eukaryota</taxon>
        <taxon>Viridiplantae</taxon>
        <taxon>Streptophyta</taxon>
        <taxon>Embryophyta</taxon>
        <taxon>Tracheophyta</taxon>
        <taxon>Spermatophyta</taxon>
        <taxon>Magnoliopsida</taxon>
        <taxon>eudicotyledons</taxon>
        <taxon>Gunneridae</taxon>
        <taxon>Pentapetalae</taxon>
        <taxon>asterids</taxon>
        <taxon>lamiids</taxon>
        <taxon>Solanales</taxon>
        <taxon>Solanaceae</taxon>
        <taxon>Solanoideae</taxon>
        <taxon>Datureae</taxon>
        <taxon>Datura</taxon>
    </lineage>
</organism>